<proteinExistence type="predicted"/>
<name>A0AAJ4TWX0_9STAP</name>
<feature type="region of interest" description="Disordered" evidence="1">
    <location>
        <begin position="21"/>
        <end position="100"/>
    </location>
</feature>
<protein>
    <submittedName>
        <fullName evidence="2">Uncharacterized protein</fullName>
    </submittedName>
</protein>
<keyword evidence="3" id="KW-1185">Reference proteome</keyword>
<reference evidence="2 3" key="1">
    <citation type="submission" date="2021-07" db="EMBL/GenBank/DDBJ databases">
        <title>Prevalence and characterization of methicillin-resistant Macrococcus spp. in food producing animals and meat in Switzerland in 2019.</title>
        <authorList>
            <person name="Keller J.E."/>
            <person name="Schwendener S."/>
            <person name="Neuenschwander J."/>
            <person name="Overesch G."/>
            <person name="Perreten V."/>
        </authorList>
    </citation>
    <scope>NUCLEOTIDE SEQUENCE [LARGE SCALE GENOMIC DNA]</scope>
    <source>
        <strain evidence="2 3">19Msa0936</strain>
    </source>
</reference>
<feature type="compositionally biased region" description="Basic and acidic residues" evidence="1">
    <location>
        <begin position="24"/>
        <end position="76"/>
    </location>
</feature>
<sequence length="175" mass="19895">MIRLRNTLQRHYPLNQHFAGCVAQDDKAQNDKTKTTTKDKKEEKSKAEKAKEKIAENKKSKKSAGEKTTEKVEKPVTQEPATVQEPATQEQVQNNQPTEQERINFCKNIRGGMPEACQTPAIIEAGNKKGVIECQAFADYNAELISQEQYDQKLREATEIMNQAWLQEYDVNPGQ</sequence>
<gene>
    <name evidence="2" type="ORF">KYI11_03010</name>
</gene>
<dbReference type="Proteomes" id="UP000826802">
    <property type="component" value="Chromosome"/>
</dbReference>
<evidence type="ECO:0000256" key="1">
    <source>
        <dbReference type="SAM" id="MobiDB-lite"/>
    </source>
</evidence>
<feature type="compositionally biased region" description="Polar residues" evidence="1">
    <location>
        <begin position="79"/>
        <end position="98"/>
    </location>
</feature>
<accession>A0AAJ4TWX0</accession>
<evidence type="ECO:0000313" key="2">
    <source>
        <dbReference type="EMBL" id="QYA42913.1"/>
    </source>
</evidence>
<evidence type="ECO:0000313" key="3">
    <source>
        <dbReference type="Proteomes" id="UP000826802"/>
    </source>
</evidence>
<dbReference type="AlphaFoldDB" id="A0AAJ4TWX0"/>
<dbReference type="RefSeq" id="WP_219503705.1">
    <property type="nucleotide sequence ID" value="NZ_CP079981.1"/>
</dbReference>
<dbReference type="EMBL" id="CP079981">
    <property type="protein sequence ID" value="QYA42913.1"/>
    <property type="molecule type" value="Genomic_DNA"/>
</dbReference>
<organism evidence="2 3">
    <name type="scientific">Macrococcoides bohemicum</name>
    <dbReference type="NCBI Taxonomy" id="1903056"/>
    <lineage>
        <taxon>Bacteria</taxon>
        <taxon>Bacillati</taxon>
        <taxon>Bacillota</taxon>
        <taxon>Bacilli</taxon>
        <taxon>Bacillales</taxon>
        <taxon>Staphylococcaceae</taxon>
        <taxon>Macrococcoides</taxon>
    </lineage>
</organism>